<feature type="domain" description="FAD/NAD(P)-binding" evidence="1">
    <location>
        <begin position="128"/>
        <end position="399"/>
    </location>
</feature>
<evidence type="ECO:0000313" key="3">
    <source>
        <dbReference type="EMBL" id="SDL73732.1"/>
    </source>
</evidence>
<dbReference type="RefSeq" id="WP_092724928.1">
    <property type="nucleotide sequence ID" value="NZ_FNGW01000003.1"/>
</dbReference>
<evidence type="ECO:0000313" key="4">
    <source>
        <dbReference type="Proteomes" id="UP000199068"/>
    </source>
</evidence>
<dbReference type="PRINTS" id="PR00419">
    <property type="entry name" value="ADXRDTASE"/>
</dbReference>
<evidence type="ECO:0000259" key="1">
    <source>
        <dbReference type="Pfam" id="PF07992"/>
    </source>
</evidence>
<dbReference type="Pfam" id="PF14691">
    <property type="entry name" value="Fer4_20"/>
    <property type="match status" value="1"/>
</dbReference>
<dbReference type="AlphaFoldDB" id="A0A1G9MHJ5"/>
<dbReference type="Pfam" id="PF07992">
    <property type="entry name" value="Pyr_redox_2"/>
    <property type="match status" value="1"/>
</dbReference>
<feature type="domain" description="Dihydroprymidine dehydrogenase" evidence="2">
    <location>
        <begin position="8"/>
        <end position="112"/>
    </location>
</feature>
<dbReference type="EMBL" id="FNGW01000003">
    <property type="protein sequence ID" value="SDL73732.1"/>
    <property type="molecule type" value="Genomic_DNA"/>
</dbReference>
<gene>
    <name evidence="3" type="ORF">SAMN04515677_103228</name>
</gene>
<dbReference type="InterPro" id="IPR028261">
    <property type="entry name" value="DPD_II"/>
</dbReference>
<proteinExistence type="predicted"/>
<dbReference type="STRING" id="1121325.SAMN04515677_103228"/>
<dbReference type="PANTHER" id="PTHR42783">
    <property type="entry name" value="GLUTAMATE SYNTHASE [NADPH] SMALL CHAIN"/>
    <property type="match status" value="1"/>
</dbReference>
<name>A0A1G9MHJ5_9FIRM</name>
<dbReference type="GO" id="GO:0051536">
    <property type="term" value="F:iron-sulfur cluster binding"/>
    <property type="evidence" value="ECO:0007669"/>
    <property type="project" value="InterPro"/>
</dbReference>
<dbReference type="SUPFAM" id="SSF46548">
    <property type="entry name" value="alpha-helical ferredoxin"/>
    <property type="match status" value="1"/>
</dbReference>
<dbReference type="InterPro" id="IPR009051">
    <property type="entry name" value="Helical_ferredxn"/>
</dbReference>
<dbReference type="Gene3D" id="1.10.1060.10">
    <property type="entry name" value="Alpha-helical ferredoxin"/>
    <property type="match status" value="1"/>
</dbReference>
<dbReference type="SUPFAM" id="SSF51971">
    <property type="entry name" value="Nucleotide-binding domain"/>
    <property type="match status" value="2"/>
</dbReference>
<dbReference type="PANTHER" id="PTHR42783:SF3">
    <property type="entry name" value="GLUTAMATE SYNTHASE [NADPH] SMALL CHAIN-RELATED"/>
    <property type="match status" value="1"/>
</dbReference>
<dbReference type="Proteomes" id="UP000199068">
    <property type="component" value="Unassembled WGS sequence"/>
</dbReference>
<protein>
    <submittedName>
        <fullName evidence="3">Dihydropyrimidine dehydrogenase (NAD+) subunit PreT</fullName>
    </submittedName>
</protein>
<evidence type="ECO:0000259" key="2">
    <source>
        <dbReference type="Pfam" id="PF14691"/>
    </source>
</evidence>
<accession>A0A1G9MHJ5</accession>
<dbReference type="InterPro" id="IPR036188">
    <property type="entry name" value="FAD/NAD-bd_sf"/>
</dbReference>
<dbReference type="Gene3D" id="3.50.50.60">
    <property type="entry name" value="FAD/NAD(P)-binding domain"/>
    <property type="match status" value="2"/>
</dbReference>
<dbReference type="GO" id="GO:0016491">
    <property type="term" value="F:oxidoreductase activity"/>
    <property type="evidence" value="ECO:0007669"/>
    <property type="project" value="InterPro"/>
</dbReference>
<dbReference type="InterPro" id="IPR023753">
    <property type="entry name" value="FAD/NAD-binding_dom"/>
</dbReference>
<sequence length="421" mass="45746">MSSIGYLTESAKYFTKEEAIQEAKRCTLCEEAHCSKGCPIGSNPREFIELVAKEKIQDAIELLRENNPLAGICSRVCPYETYCVGGCKKTSLKEPIMIPFIQKFLTEHEKDTNTIIKKESIELSSGKKIAIIGSGPSGLSAAASLAKKGHKVVVFEAREDVGGWLSYGIPPHRLPKEIIKEDVEYIESLGVEFITNCSIGDDKTFDDLRKGGFDAFLVCTGFNKGRILKVKGHELNGVYDAVSFLAEAKSKDGNIPTGKSAIIIGGGDVGMDCGTTAKLIGYDKVRVVVRGPLEEMTASKKELNYLHKVKVPVFDNFDSVQIIGDKDNKVCAMEFKGVDDGSKLILDADTVIFAVGQMSDGIEKIAPVETDDRGIVITNNFKTNIDDIFATGDIVKGDKTACYATALGKRVAIAIDEYLAK</sequence>
<organism evidence="3 4">
    <name type="scientific">Romboutsia lituseburensis DSM 797</name>
    <dbReference type="NCBI Taxonomy" id="1121325"/>
    <lineage>
        <taxon>Bacteria</taxon>
        <taxon>Bacillati</taxon>
        <taxon>Bacillota</taxon>
        <taxon>Clostridia</taxon>
        <taxon>Peptostreptococcales</taxon>
        <taxon>Peptostreptococcaceae</taxon>
        <taxon>Romboutsia</taxon>
    </lineage>
</organism>
<reference evidence="3 4" key="1">
    <citation type="submission" date="2016-10" db="EMBL/GenBank/DDBJ databases">
        <authorList>
            <person name="de Groot N.N."/>
        </authorList>
    </citation>
    <scope>NUCLEOTIDE SEQUENCE [LARGE SCALE GENOMIC DNA]</scope>
    <source>
        <strain evidence="3 4">DSM 797</strain>
    </source>
</reference>
<keyword evidence="4" id="KW-1185">Reference proteome</keyword>